<dbReference type="Proteomes" id="UP000318081">
    <property type="component" value="Chromosome"/>
</dbReference>
<keyword evidence="2" id="KW-1185">Reference proteome</keyword>
<gene>
    <name evidence="1" type="ORF">TBK1r_35150</name>
</gene>
<dbReference type="EMBL" id="CP036432">
    <property type="protein sequence ID" value="QDV84564.1"/>
    <property type="molecule type" value="Genomic_DNA"/>
</dbReference>
<accession>A0ABX5XXJ4</accession>
<sequence length="199" mass="22973">MFADLSKRQRHVFKKSPDAELLAIVGHQGELSTCQDCGDQFIPRRSDQTRCVRNCRGRGRYGIKRCVDCGEWFSPNDWRVKACLTCNASAKPIVGKNRPEQCQAIIADDWDGFLSHYMAIEPVKPVDLFNAWFEPMPLLVCQSRWRLFIRQRANSWKRFDKSGYHPGTVRMVAMNLDRLFRSDFKPTRDGVLTVSVDVD</sequence>
<proteinExistence type="predicted"/>
<evidence type="ECO:0000313" key="1">
    <source>
        <dbReference type="EMBL" id="QDV84564.1"/>
    </source>
</evidence>
<protein>
    <submittedName>
        <fullName evidence="1">Uncharacterized protein</fullName>
    </submittedName>
</protein>
<name>A0ABX5XXJ4_9BACT</name>
<evidence type="ECO:0000313" key="2">
    <source>
        <dbReference type="Proteomes" id="UP000318081"/>
    </source>
</evidence>
<organism evidence="1 2">
    <name type="scientific">Stieleria magnilauensis</name>
    <dbReference type="NCBI Taxonomy" id="2527963"/>
    <lineage>
        <taxon>Bacteria</taxon>
        <taxon>Pseudomonadati</taxon>
        <taxon>Planctomycetota</taxon>
        <taxon>Planctomycetia</taxon>
        <taxon>Pirellulales</taxon>
        <taxon>Pirellulaceae</taxon>
        <taxon>Stieleria</taxon>
    </lineage>
</organism>
<reference evidence="1 2" key="1">
    <citation type="submission" date="2019-02" db="EMBL/GenBank/DDBJ databases">
        <title>Deep-cultivation of Planctomycetes and their phenomic and genomic characterization uncovers novel biology.</title>
        <authorList>
            <person name="Wiegand S."/>
            <person name="Jogler M."/>
            <person name="Boedeker C."/>
            <person name="Pinto D."/>
            <person name="Vollmers J."/>
            <person name="Rivas-Marin E."/>
            <person name="Kohn T."/>
            <person name="Peeters S.H."/>
            <person name="Heuer A."/>
            <person name="Rast P."/>
            <person name="Oberbeckmann S."/>
            <person name="Bunk B."/>
            <person name="Jeske O."/>
            <person name="Meyerdierks A."/>
            <person name="Storesund J.E."/>
            <person name="Kallscheuer N."/>
            <person name="Luecker S."/>
            <person name="Lage O.M."/>
            <person name="Pohl T."/>
            <person name="Merkel B.J."/>
            <person name="Hornburger P."/>
            <person name="Mueller R.-W."/>
            <person name="Bruemmer F."/>
            <person name="Labrenz M."/>
            <person name="Spormann A.M."/>
            <person name="Op den Camp H."/>
            <person name="Overmann J."/>
            <person name="Amann R."/>
            <person name="Jetten M.S.M."/>
            <person name="Mascher T."/>
            <person name="Medema M.H."/>
            <person name="Devos D.P."/>
            <person name="Kaster A.-K."/>
            <person name="Ovreas L."/>
            <person name="Rohde M."/>
            <person name="Galperin M.Y."/>
            <person name="Jogler C."/>
        </authorList>
    </citation>
    <scope>NUCLEOTIDE SEQUENCE [LARGE SCALE GENOMIC DNA]</scope>
    <source>
        <strain evidence="1 2">TBK1r</strain>
    </source>
</reference>